<organism evidence="3 4">
    <name type="scientific">Psilocybe cyanescens</name>
    <dbReference type="NCBI Taxonomy" id="93625"/>
    <lineage>
        <taxon>Eukaryota</taxon>
        <taxon>Fungi</taxon>
        <taxon>Dikarya</taxon>
        <taxon>Basidiomycota</taxon>
        <taxon>Agaricomycotina</taxon>
        <taxon>Agaricomycetes</taxon>
        <taxon>Agaricomycetidae</taxon>
        <taxon>Agaricales</taxon>
        <taxon>Agaricineae</taxon>
        <taxon>Strophariaceae</taxon>
        <taxon>Psilocybe</taxon>
    </lineage>
</organism>
<feature type="transmembrane region" description="Helical" evidence="1">
    <location>
        <begin position="172"/>
        <end position="191"/>
    </location>
</feature>
<accession>A0A409WNU6</accession>
<feature type="transmembrane region" description="Helical" evidence="1">
    <location>
        <begin position="105"/>
        <end position="125"/>
    </location>
</feature>
<dbReference type="InterPro" id="IPR045340">
    <property type="entry name" value="DUF6533"/>
</dbReference>
<dbReference type="OrthoDB" id="2745134at2759"/>
<dbReference type="Pfam" id="PF20151">
    <property type="entry name" value="DUF6533"/>
    <property type="match status" value="1"/>
</dbReference>
<dbReference type="EMBL" id="NHYD01003344">
    <property type="protein sequence ID" value="PPQ80162.1"/>
    <property type="molecule type" value="Genomic_DNA"/>
</dbReference>
<feature type="non-terminal residue" evidence="3">
    <location>
        <position position="1"/>
    </location>
</feature>
<keyword evidence="4" id="KW-1185">Reference proteome</keyword>
<keyword evidence="1" id="KW-1133">Transmembrane helix</keyword>
<evidence type="ECO:0000259" key="2">
    <source>
        <dbReference type="Pfam" id="PF20151"/>
    </source>
</evidence>
<sequence length="215" mass="24480">PLIAAVILYYDYILTFSDEYNLYWSSETRFSFATALFYLNRYVTILAHIPTLVLGFGSWYHTDRLKLRTIQVYVQSVYSNGPTLIRNSGISIFRTYALYGHNRHVALLLCTLVIAVIVYVMSSFVTKSVAIALYVEDHHTSPTCQSLCGVRSTVEWMSSSCVDGFVRLAKAYIGLLVFETMVFGLTLYRSLTSECWGFTIMYILIRDGKIVDTSE</sequence>
<evidence type="ECO:0000313" key="3">
    <source>
        <dbReference type="EMBL" id="PPQ80162.1"/>
    </source>
</evidence>
<gene>
    <name evidence="3" type="ORF">CVT25_001455</name>
</gene>
<keyword evidence="1" id="KW-0812">Transmembrane</keyword>
<dbReference type="AlphaFoldDB" id="A0A409WNU6"/>
<proteinExistence type="predicted"/>
<comment type="caution">
    <text evidence="3">The sequence shown here is derived from an EMBL/GenBank/DDBJ whole genome shotgun (WGS) entry which is preliminary data.</text>
</comment>
<reference evidence="3 4" key="1">
    <citation type="journal article" date="2018" name="Evol. Lett.">
        <title>Horizontal gene cluster transfer increased hallucinogenic mushroom diversity.</title>
        <authorList>
            <person name="Reynolds H.T."/>
            <person name="Vijayakumar V."/>
            <person name="Gluck-Thaler E."/>
            <person name="Korotkin H.B."/>
            <person name="Matheny P.B."/>
            <person name="Slot J.C."/>
        </authorList>
    </citation>
    <scope>NUCLEOTIDE SEQUENCE [LARGE SCALE GENOMIC DNA]</scope>
    <source>
        <strain evidence="3 4">2631</strain>
    </source>
</reference>
<feature type="domain" description="DUF6533" evidence="2">
    <location>
        <begin position="3"/>
        <end position="46"/>
    </location>
</feature>
<name>A0A409WNU6_PSICY</name>
<evidence type="ECO:0000313" key="4">
    <source>
        <dbReference type="Proteomes" id="UP000283269"/>
    </source>
</evidence>
<protein>
    <recommendedName>
        <fullName evidence="2">DUF6533 domain-containing protein</fullName>
    </recommendedName>
</protein>
<dbReference type="Proteomes" id="UP000283269">
    <property type="component" value="Unassembled WGS sequence"/>
</dbReference>
<dbReference type="InParanoid" id="A0A409WNU6"/>
<keyword evidence="1" id="KW-0472">Membrane</keyword>
<feature type="transmembrane region" description="Helical" evidence="1">
    <location>
        <begin position="42"/>
        <end position="60"/>
    </location>
</feature>
<evidence type="ECO:0000256" key="1">
    <source>
        <dbReference type="SAM" id="Phobius"/>
    </source>
</evidence>